<reference evidence="1 2" key="1">
    <citation type="journal article" date="2016" name="Nat. Commun.">
        <title>Extremotolerant tardigrade genome and improved radiotolerance of human cultured cells by tardigrade-unique protein.</title>
        <authorList>
            <person name="Hashimoto T."/>
            <person name="Horikawa D.D."/>
            <person name="Saito Y."/>
            <person name="Kuwahara H."/>
            <person name="Kozuka-Hata H."/>
            <person name="Shin-I T."/>
            <person name="Minakuchi Y."/>
            <person name="Ohishi K."/>
            <person name="Motoyama A."/>
            <person name="Aizu T."/>
            <person name="Enomoto A."/>
            <person name="Kondo K."/>
            <person name="Tanaka S."/>
            <person name="Hara Y."/>
            <person name="Koshikawa S."/>
            <person name="Sagara H."/>
            <person name="Miura T."/>
            <person name="Yokobori S."/>
            <person name="Miyagawa K."/>
            <person name="Suzuki Y."/>
            <person name="Kubo T."/>
            <person name="Oyama M."/>
            <person name="Kohara Y."/>
            <person name="Fujiyama A."/>
            <person name="Arakawa K."/>
            <person name="Katayama T."/>
            <person name="Toyoda A."/>
            <person name="Kunieda T."/>
        </authorList>
    </citation>
    <scope>NUCLEOTIDE SEQUENCE [LARGE SCALE GENOMIC DNA]</scope>
    <source>
        <strain evidence="1 2">YOKOZUNA-1</strain>
    </source>
</reference>
<accession>A0A1D1UT20</accession>
<dbReference type="EMBL" id="BDGG01000001">
    <property type="protein sequence ID" value="GAU90387.1"/>
    <property type="molecule type" value="Genomic_DNA"/>
</dbReference>
<gene>
    <name evidence="1" type="primary">RvY_02807-1</name>
    <name evidence="1" type="synonym">RvY_02807.1</name>
    <name evidence="1" type="ORF">RvY_02807</name>
</gene>
<dbReference type="OrthoDB" id="2016582at2759"/>
<dbReference type="Proteomes" id="UP000186922">
    <property type="component" value="Unassembled WGS sequence"/>
</dbReference>
<proteinExistence type="predicted"/>
<keyword evidence="2" id="KW-1185">Reference proteome</keyword>
<evidence type="ECO:0000313" key="2">
    <source>
        <dbReference type="Proteomes" id="UP000186922"/>
    </source>
</evidence>
<comment type="caution">
    <text evidence="1">The sequence shown here is derived from an EMBL/GenBank/DDBJ whole genome shotgun (WGS) entry which is preliminary data.</text>
</comment>
<evidence type="ECO:0000313" key="1">
    <source>
        <dbReference type="EMBL" id="GAU90387.1"/>
    </source>
</evidence>
<sequence>MEEGLDEAIRAKTSKITLVQAKLHLLFAPKALFLLKTCLCLPKLYILRCSPVGKVPWVLEEFGEVVRESLAEITNVEMTSGPWRQATFPVNLGGLGIRRTEEITLPAFWALIHSVHQLVLDILP</sequence>
<name>A0A1D1UT20_RAMVA</name>
<protein>
    <submittedName>
        <fullName evidence="1">Uncharacterized protein</fullName>
    </submittedName>
</protein>
<organism evidence="1 2">
    <name type="scientific">Ramazzottius varieornatus</name>
    <name type="common">Water bear</name>
    <name type="synonym">Tardigrade</name>
    <dbReference type="NCBI Taxonomy" id="947166"/>
    <lineage>
        <taxon>Eukaryota</taxon>
        <taxon>Metazoa</taxon>
        <taxon>Ecdysozoa</taxon>
        <taxon>Tardigrada</taxon>
        <taxon>Eutardigrada</taxon>
        <taxon>Parachela</taxon>
        <taxon>Hypsibioidea</taxon>
        <taxon>Ramazzottiidae</taxon>
        <taxon>Ramazzottius</taxon>
    </lineage>
</organism>
<dbReference type="AlphaFoldDB" id="A0A1D1UT20"/>